<keyword evidence="3" id="KW-1185">Reference proteome</keyword>
<dbReference type="GO" id="GO:0006313">
    <property type="term" value="P:DNA transposition"/>
    <property type="evidence" value="ECO:0007669"/>
    <property type="project" value="InterPro"/>
</dbReference>
<dbReference type="OrthoDB" id="243269at2"/>
<protein>
    <recommendedName>
        <fullName evidence="1">Transposase IS110-like N-terminal domain-containing protein</fullName>
    </recommendedName>
</protein>
<dbReference type="InterPro" id="IPR002525">
    <property type="entry name" value="Transp_IS110-like_N"/>
</dbReference>
<dbReference type="GO" id="GO:0004803">
    <property type="term" value="F:transposase activity"/>
    <property type="evidence" value="ECO:0007669"/>
    <property type="project" value="InterPro"/>
</dbReference>
<evidence type="ECO:0000259" key="1">
    <source>
        <dbReference type="Pfam" id="PF01548"/>
    </source>
</evidence>
<dbReference type="Pfam" id="PF01548">
    <property type="entry name" value="DEDD_Tnp_IS110"/>
    <property type="match status" value="1"/>
</dbReference>
<accession>A0A518AXY2</accession>
<dbReference type="AlphaFoldDB" id="A0A518AXY2"/>
<gene>
    <name evidence="2" type="ORF">Pan216_04190</name>
</gene>
<sequence>MTSTRRPRRRGTKRQAHIHKPSGVLYDRVRSVGPEHFGIVAVDCAKARSKWMLTDFNGQVLLEPREVAHTRGDLAAAASLLRDPRVQRRLGDLLVAIERTGDYHLPVLRAFRNEGFETRLVSAAHRIRGLERLKRRRCTHLRRTLAPTTGRAVFPETLRTPRPIESTWLVGLGHLLGTPCTSNLRNGSHRAGSSFHPGAVQFEVLS</sequence>
<name>A0A518AXY2_9BACT</name>
<reference evidence="2 3" key="1">
    <citation type="submission" date="2019-02" db="EMBL/GenBank/DDBJ databases">
        <title>Deep-cultivation of Planctomycetes and their phenomic and genomic characterization uncovers novel biology.</title>
        <authorList>
            <person name="Wiegand S."/>
            <person name="Jogler M."/>
            <person name="Boedeker C."/>
            <person name="Pinto D."/>
            <person name="Vollmers J."/>
            <person name="Rivas-Marin E."/>
            <person name="Kohn T."/>
            <person name="Peeters S.H."/>
            <person name="Heuer A."/>
            <person name="Rast P."/>
            <person name="Oberbeckmann S."/>
            <person name="Bunk B."/>
            <person name="Jeske O."/>
            <person name="Meyerdierks A."/>
            <person name="Storesund J.E."/>
            <person name="Kallscheuer N."/>
            <person name="Luecker S."/>
            <person name="Lage O.M."/>
            <person name="Pohl T."/>
            <person name="Merkel B.J."/>
            <person name="Hornburger P."/>
            <person name="Mueller R.-W."/>
            <person name="Bruemmer F."/>
            <person name="Labrenz M."/>
            <person name="Spormann A.M."/>
            <person name="Op den Camp H."/>
            <person name="Overmann J."/>
            <person name="Amann R."/>
            <person name="Jetten M.S.M."/>
            <person name="Mascher T."/>
            <person name="Medema M.H."/>
            <person name="Devos D.P."/>
            <person name="Kaster A.-K."/>
            <person name="Ovreas L."/>
            <person name="Rohde M."/>
            <person name="Galperin M.Y."/>
            <person name="Jogler C."/>
        </authorList>
    </citation>
    <scope>NUCLEOTIDE SEQUENCE [LARGE SCALE GENOMIC DNA]</scope>
    <source>
        <strain evidence="2 3">Pan216</strain>
    </source>
</reference>
<dbReference type="EMBL" id="CP036279">
    <property type="protein sequence ID" value="QDU59588.1"/>
    <property type="molecule type" value="Genomic_DNA"/>
</dbReference>
<dbReference type="Proteomes" id="UP000317093">
    <property type="component" value="Chromosome"/>
</dbReference>
<evidence type="ECO:0000313" key="3">
    <source>
        <dbReference type="Proteomes" id="UP000317093"/>
    </source>
</evidence>
<dbReference type="GO" id="GO:0003677">
    <property type="term" value="F:DNA binding"/>
    <property type="evidence" value="ECO:0007669"/>
    <property type="project" value="InterPro"/>
</dbReference>
<organism evidence="2 3">
    <name type="scientific">Kolteria novifilia</name>
    <dbReference type="NCBI Taxonomy" id="2527975"/>
    <lineage>
        <taxon>Bacteria</taxon>
        <taxon>Pseudomonadati</taxon>
        <taxon>Planctomycetota</taxon>
        <taxon>Planctomycetia</taxon>
        <taxon>Kolteriales</taxon>
        <taxon>Kolteriaceae</taxon>
        <taxon>Kolteria</taxon>
    </lineage>
</organism>
<dbReference type="KEGG" id="knv:Pan216_04190"/>
<feature type="domain" description="Transposase IS110-like N-terminal" evidence="1">
    <location>
        <begin position="40"/>
        <end position="125"/>
    </location>
</feature>
<evidence type="ECO:0000313" key="2">
    <source>
        <dbReference type="EMBL" id="QDU59588.1"/>
    </source>
</evidence>
<proteinExistence type="predicted"/>